<accession>A0A9D5A9S5</accession>
<dbReference type="Gramene" id="Psat05G0073800-T2">
    <property type="protein sequence ID" value="KAI5403282.1"/>
    <property type="gene ID" value="KIW84_050738"/>
</dbReference>
<dbReference type="GO" id="GO:0010436">
    <property type="term" value="F:carotenoid dioxygenase activity"/>
    <property type="evidence" value="ECO:0007669"/>
    <property type="project" value="TreeGrafter"/>
</dbReference>
<reference evidence="6 7" key="1">
    <citation type="journal article" date="2022" name="Nat. Genet.">
        <title>Improved pea reference genome and pan-genome highlight genomic features and evolutionary characteristics.</title>
        <authorList>
            <person name="Yang T."/>
            <person name="Liu R."/>
            <person name="Luo Y."/>
            <person name="Hu S."/>
            <person name="Wang D."/>
            <person name="Wang C."/>
            <person name="Pandey M.K."/>
            <person name="Ge S."/>
            <person name="Xu Q."/>
            <person name="Li N."/>
            <person name="Li G."/>
            <person name="Huang Y."/>
            <person name="Saxena R.K."/>
            <person name="Ji Y."/>
            <person name="Li M."/>
            <person name="Yan X."/>
            <person name="He Y."/>
            <person name="Liu Y."/>
            <person name="Wang X."/>
            <person name="Xiang C."/>
            <person name="Varshney R.K."/>
            <person name="Ding H."/>
            <person name="Gao S."/>
            <person name="Zong X."/>
        </authorList>
    </citation>
    <scope>NUCLEOTIDE SEQUENCE [LARGE SCALE GENOMIC DNA]</scope>
    <source>
        <strain evidence="6 7">cv. Zhongwan 6</strain>
    </source>
</reference>
<dbReference type="InterPro" id="IPR004294">
    <property type="entry name" value="Carotenoid_Oase"/>
</dbReference>
<gene>
    <name evidence="6" type="ORF">KIW84_050738</name>
</gene>
<keyword evidence="4 5" id="KW-0408">Iron</keyword>
<dbReference type="AlphaFoldDB" id="A0A9D5A9S5"/>
<dbReference type="Proteomes" id="UP001058974">
    <property type="component" value="Chromosome 5"/>
</dbReference>
<keyword evidence="2 5" id="KW-0479">Metal-binding</keyword>
<evidence type="ECO:0000256" key="2">
    <source>
        <dbReference type="ARBA" id="ARBA00022723"/>
    </source>
</evidence>
<dbReference type="GO" id="GO:0046872">
    <property type="term" value="F:metal ion binding"/>
    <property type="evidence" value="ECO:0007669"/>
    <property type="project" value="UniProtKB-KW"/>
</dbReference>
<feature type="non-terminal residue" evidence="6">
    <location>
        <position position="1"/>
    </location>
</feature>
<comment type="similarity">
    <text evidence="1">Belongs to the carotenoid oxygenase family.</text>
</comment>
<evidence type="ECO:0000313" key="6">
    <source>
        <dbReference type="EMBL" id="KAI5403282.1"/>
    </source>
</evidence>
<organism evidence="6 7">
    <name type="scientific">Pisum sativum</name>
    <name type="common">Garden pea</name>
    <name type="synonym">Lathyrus oleraceus</name>
    <dbReference type="NCBI Taxonomy" id="3888"/>
    <lineage>
        <taxon>Eukaryota</taxon>
        <taxon>Viridiplantae</taxon>
        <taxon>Streptophyta</taxon>
        <taxon>Embryophyta</taxon>
        <taxon>Tracheophyta</taxon>
        <taxon>Spermatophyta</taxon>
        <taxon>Magnoliopsida</taxon>
        <taxon>eudicotyledons</taxon>
        <taxon>Gunneridae</taxon>
        <taxon>Pentapetalae</taxon>
        <taxon>rosids</taxon>
        <taxon>fabids</taxon>
        <taxon>Fabales</taxon>
        <taxon>Fabaceae</taxon>
        <taxon>Papilionoideae</taxon>
        <taxon>50 kb inversion clade</taxon>
        <taxon>NPAAA clade</taxon>
        <taxon>Hologalegina</taxon>
        <taxon>IRL clade</taxon>
        <taxon>Fabeae</taxon>
        <taxon>Lathyrus</taxon>
    </lineage>
</organism>
<evidence type="ECO:0000256" key="4">
    <source>
        <dbReference type="ARBA" id="ARBA00023004"/>
    </source>
</evidence>
<protein>
    <submittedName>
        <fullName evidence="6">Uncharacterized protein</fullName>
    </submittedName>
</protein>
<comment type="caution">
    <text evidence="6">The sequence shown here is derived from an EMBL/GenBank/DDBJ whole genome shotgun (WGS) entry which is preliminary data.</text>
</comment>
<evidence type="ECO:0000313" key="7">
    <source>
        <dbReference type="Proteomes" id="UP001058974"/>
    </source>
</evidence>
<name>A0A9D5A9S5_PEA</name>
<feature type="binding site" evidence="5">
    <location>
        <position position="382"/>
    </location>
    <ligand>
        <name>Fe cation</name>
        <dbReference type="ChEBI" id="CHEBI:24875"/>
        <note>catalytic</note>
    </ligand>
</feature>
<proteinExistence type="inferred from homology"/>
<keyword evidence="7" id="KW-1185">Reference proteome</keyword>
<feature type="binding site" evidence="5">
    <location>
        <position position="269"/>
    </location>
    <ligand>
        <name>Fe cation</name>
        <dbReference type="ChEBI" id="CHEBI:24875"/>
        <note>catalytic</note>
    </ligand>
</feature>
<keyword evidence="3" id="KW-0223">Dioxygenase</keyword>
<keyword evidence="3" id="KW-0560">Oxidoreductase</keyword>
<comment type="cofactor">
    <cofactor evidence="5">
        <name>Fe(2+)</name>
        <dbReference type="ChEBI" id="CHEBI:29033"/>
    </cofactor>
    <text evidence="5">Binds 1 Fe(2+) ion per subunit.</text>
</comment>
<dbReference type="PANTHER" id="PTHR10543:SF142">
    <property type="entry name" value="OS06G0162550 PROTEIN"/>
    <property type="match status" value="1"/>
</dbReference>
<evidence type="ECO:0000256" key="1">
    <source>
        <dbReference type="ARBA" id="ARBA00006787"/>
    </source>
</evidence>
<dbReference type="GO" id="GO:0009570">
    <property type="term" value="C:chloroplast stroma"/>
    <property type="evidence" value="ECO:0007669"/>
    <property type="project" value="TreeGrafter"/>
</dbReference>
<evidence type="ECO:0000256" key="3">
    <source>
        <dbReference type="ARBA" id="ARBA00022964"/>
    </source>
</evidence>
<dbReference type="GO" id="GO:0016121">
    <property type="term" value="P:carotene catabolic process"/>
    <property type="evidence" value="ECO:0007669"/>
    <property type="project" value="TreeGrafter"/>
</dbReference>
<dbReference type="PANTHER" id="PTHR10543">
    <property type="entry name" value="BETA-CAROTENE DIOXYGENASE"/>
    <property type="match status" value="1"/>
</dbReference>
<dbReference type="Pfam" id="PF03055">
    <property type="entry name" value="RPE65"/>
    <property type="match status" value="1"/>
</dbReference>
<feature type="binding site" evidence="5">
    <location>
        <position position="318"/>
    </location>
    <ligand>
        <name>Fe cation</name>
        <dbReference type="ChEBI" id="CHEBI:24875"/>
        <note>catalytic</note>
    </ligand>
</feature>
<dbReference type="EMBL" id="JAMSHJ010000005">
    <property type="protein sequence ID" value="KAI5403282.1"/>
    <property type="molecule type" value="Genomic_DNA"/>
</dbReference>
<sequence length="398" mass="44860">KNMATSYNNNPLKVNCSNNKGPFHVSDNSRQHNNIPLLSISKQPNLRSTIPQVSLQFDVAKTVKNNIAKLVDVFVDSFFEFSDKPLLPSMSNFAPVEELREAIVVSSIQGQIPKDFPEGVYIRNGSNPLFGGLKSTNSIFGKSSHVWVEGEGMLHALYFQKSSHGTWNVIYNNKHVETETYNLEKQRNKPLFLPAAQGHSLAILSAYLFNWLRYGTVNKYFSNTSVFEHSGKFYSVAESHMPQEIDILSLKTLNNWELSATWNRSFPSHPKKAPITGELVALGVEPIKPFAVVGVISADGKKFVHKVDIKLNRCSLCHDIGVTQRYNVIMDFPLTIDLIRLLRGGQLIKYDKKEYARIGIMPRYGDADSIKWFEVEPNCTFHVINSFENGDEVSCLLS</sequence>
<evidence type="ECO:0000256" key="5">
    <source>
        <dbReference type="PIRSR" id="PIRSR604294-1"/>
    </source>
</evidence>